<dbReference type="EC" id="3.1.1.1" evidence="3"/>
<dbReference type="HAMAP" id="MF_01063">
    <property type="entry name" value="FrsA"/>
    <property type="match status" value="1"/>
</dbReference>
<keyword evidence="5" id="KW-1185">Reference proteome</keyword>
<dbReference type="PANTHER" id="PTHR22946:SF4">
    <property type="entry name" value="ESTERASE FRSA"/>
    <property type="match status" value="1"/>
</dbReference>
<proteinExistence type="inferred from homology"/>
<dbReference type="EMBL" id="PDET01000001">
    <property type="protein sequence ID" value="PRD17102.1"/>
    <property type="molecule type" value="Genomic_DNA"/>
</dbReference>
<dbReference type="Proteomes" id="UP000239181">
    <property type="component" value="Unassembled WGS sequence"/>
</dbReference>
<comment type="caution">
    <text evidence="4">The sequence shown here is derived from an EMBL/GenBank/DDBJ whole genome shotgun (WGS) entry which is preliminary data.</text>
</comment>
<comment type="similarity">
    <text evidence="3">Belongs to the FrsA family.</text>
</comment>
<evidence type="ECO:0000313" key="5">
    <source>
        <dbReference type="Proteomes" id="UP000239181"/>
    </source>
</evidence>
<evidence type="ECO:0000313" key="4">
    <source>
        <dbReference type="EMBL" id="PRD17102.1"/>
    </source>
</evidence>
<dbReference type="InterPro" id="IPR029058">
    <property type="entry name" value="AB_hydrolase_fold"/>
</dbReference>
<gene>
    <name evidence="3" type="primary">frsA</name>
    <name evidence="4" type="ORF">CQW29_00250</name>
</gene>
<dbReference type="SUPFAM" id="SSF53474">
    <property type="entry name" value="alpha/beta-Hydrolases"/>
    <property type="match status" value="1"/>
</dbReference>
<evidence type="ECO:0000256" key="3">
    <source>
        <dbReference type="HAMAP-Rule" id="MF_01063"/>
    </source>
</evidence>
<protein>
    <recommendedName>
        <fullName evidence="3">Esterase FrsA</fullName>
        <ecNumber evidence="3">3.1.1.1</ecNumber>
    </recommendedName>
</protein>
<evidence type="ECO:0000256" key="2">
    <source>
        <dbReference type="ARBA" id="ARBA00022801"/>
    </source>
</evidence>
<dbReference type="OrthoDB" id="5590073at2"/>
<dbReference type="Pfam" id="PF06500">
    <property type="entry name" value="FrsA-like"/>
    <property type="match status" value="1"/>
</dbReference>
<dbReference type="RefSeq" id="WP_105590708.1">
    <property type="nucleotide sequence ID" value="NZ_PDET01000001.1"/>
</dbReference>
<organism evidence="4 5">
    <name type="scientific">Pantoea coffeiphila</name>
    <dbReference type="NCBI Taxonomy" id="1465635"/>
    <lineage>
        <taxon>Bacteria</taxon>
        <taxon>Pseudomonadati</taxon>
        <taxon>Pseudomonadota</taxon>
        <taxon>Gammaproteobacteria</taxon>
        <taxon>Enterobacterales</taxon>
        <taxon>Erwiniaceae</taxon>
        <taxon>Pantoea</taxon>
    </lineage>
</organism>
<dbReference type="PANTHER" id="PTHR22946">
    <property type="entry name" value="DIENELACTONE HYDROLASE DOMAIN-CONTAINING PROTEIN-RELATED"/>
    <property type="match status" value="1"/>
</dbReference>
<dbReference type="Gene3D" id="3.40.50.1820">
    <property type="entry name" value="alpha/beta hydrolase"/>
    <property type="match status" value="1"/>
</dbReference>
<accession>A0A2S9IH39</accession>
<reference evidence="4 5" key="1">
    <citation type="submission" date="2017-10" db="EMBL/GenBank/DDBJ databases">
        <title>Draft genome of two endophytic bacteria isolated from 'guarana' Paullinia cupana (Mart.) Ducke.</title>
        <authorList>
            <person name="Siqueira K.A."/>
            <person name="Liotti R.G."/>
            <person name="Mendes T.A."/>
            <person name="Soares M.A."/>
        </authorList>
    </citation>
    <scope>NUCLEOTIDE SEQUENCE [LARGE SCALE GENOMIC DNA]</scope>
    <source>
        <strain evidence="4 5">342</strain>
    </source>
</reference>
<name>A0A2S9IH39_9GAMM</name>
<dbReference type="NCBIfam" id="NF003460">
    <property type="entry name" value="PRK05077.1"/>
    <property type="match status" value="1"/>
</dbReference>
<evidence type="ECO:0000256" key="1">
    <source>
        <dbReference type="ARBA" id="ARBA00022487"/>
    </source>
</evidence>
<keyword evidence="2 3" id="KW-0378">Hydrolase</keyword>
<dbReference type="InterPro" id="IPR043423">
    <property type="entry name" value="FrsA"/>
</dbReference>
<dbReference type="InterPro" id="IPR050261">
    <property type="entry name" value="FrsA_esterase"/>
</dbReference>
<dbReference type="GO" id="GO:0106435">
    <property type="term" value="F:carboxylesterase activity"/>
    <property type="evidence" value="ECO:0007669"/>
    <property type="project" value="UniProtKB-EC"/>
</dbReference>
<dbReference type="InterPro" id="IPR010520">
    <property type="entry name" value="FrsA-like"/>
</dbReference>
<comment type="function">
    <text evidence="3">Catalyzes the hydrolysis of esters.</text>
</comment>
<keyword evidence="1 3" id="KW-0719">Serine esterase</keyword>
<comment type="catalytic activity">
    <reaction evidence="3">
        <text>a carboxylic ester + H2O = an alcohol + a carboxylate + H(+)</text>
        <dbReference type="Rhea" id="RHEA:21164"/>
        <dbReference type="ChEBI" id="CHEBI:15377"/>
        <dbReference type="ChEBI" id="CHEBI:15378"/>
        <dbReference type="ChEBI" id="CHEBI:29067"/>
        <dbReference type="ChEBI" id="CHEBI:30879"/>
        <dbReference type="ChEBI" id="CHEBI:33308"/>
        <dbReference type="EC" id="3.1.1.1"/>
    </reaction>
</comment>
<sequence>MSPKNLSEELFKPRFKHPETSSLVRRVHHHRPININSALDGESHAGWYRMINRLLWTWRGLTPQEISEVLARIAVSRVEHTDDRLLDTVIGYRSGNWIYEWSKQAAQWQQKASECEDDLLSGQHWLHAANLYSLAGYPYLKEDELAEQAQLLANRAYQEATSRLSGELRELTFNIPDGSPVTGFLHMPPGVSAPYPTVMLCANLDSLQSDHYRLFHDYLAPRGIAMLTLDVPSVGFSAKWKLTHDSSFLHQHVLRQLEQVAWVDHTRVAAFGFRFGANVAVRLAYLEPQRLRAVACLGPIVHSLLSDIALQDRVPEMYMDMLASRLGMSSTSDSALRIELSRFSLKLQGLLGRRCTVPMLSGYWANDPFSPEEESRAIVNSSVSGKLLPIKPSPSMNNFDRGLRDICDWLARQLSA</sequence>
<dbReference type="AlphaFoldDB" id="A0A2S9IH39"/>